<keyword evidence="6" id="KW-0206">Cytoskeleton</keyword>
<feature type="compositionally biased region" description="Pro residues" evidence="8">
    <location>
        <begin position="311"/>
        <end position="323"/>
    </location>
</feature>
<keyword evidence="5 7" id="KW-0175">Coiled coil</keyword>
<feature type="region of interest" description="Disordered" evidence="8">
    <location>
        <begin position="234"/>
        <end position="257"/>
    </location>
</feature>
<feature type="compositionally biased region" description="Polar residues" evidence="8">
    <location>
        <begin position="354"/>
        <end position="363"/>
    </location>
</feature>
<evidence type="ECO:0000256" key="6">
    <source>
        <dbReference type="ARBA" id="ARBA00023212"/>
    </source>
</evidence>
<reference evidence="10" key="1">
    <citation type="submission" date="2025-08" db="UniProtKB">
        <authorList>
            <consortium name="Ensembl"/>
        </authorList>
    </citation>
    <scope>IDENTIFICATION</scope>
</reference>
<dbReference type="InterPro" id="IPR039915">
    <property type="entry name" value="TACC"/>
</dbReference>
<evidence type="ECO:0000256" key="7">
    <source>
        <dbReference type="SAM" id="Coils"/>
    </source>
</evidence>
<dbReference type="GeneTree" id="ENSGT00940000156991"/>
<dbReference type="GO" id="GO:0005856">
    <property type="term" value="C:cytoskeleton"/>
    <property type="evidence" value="ECO:0007669"/>
    <property type="project" value="UniProtKB-SubCell"/>
</dbReference>
<feature type="compositionally biased region" description="Polar residues" evidence="8">
    <location>
        <begin position="75"/>
        <end position="118"/>
    </location>
</feature>
<evidence type="ECO:0000313" key="10">
    <source>
        <dbReference type="Ensembl" id="ENSPKIP00000024337.1"/>
    </source>
</evidence>
<accession>A0A3B3S0T4</accession>
<dbReference type="GO" id="GO:0005737">
    <property type="term" value="C:cytoplasm"/>
    <property type="evidence" value="ECO:0007669"/>
    <property type="project" value="TreeGrafter"/>
</dbReference>
<feature type="compositionally biased region" description="Polar residues" evidence="8">
    <location>
        <begin position="145"/>
        <end position="162"/>
    </location>
</feature>
<feature type="region of interest" description="Disordered" evidence="8">
    <location>
        <begin position="488"/>
        <end position="554"/>
    </location>
</feature>
<dbReference type="InterPro" id="IPR007707">
    <property type="entry name" value="TACC_C"/>
</dbReference>
<dbReference type="FunFam" id="1.20.5.1700:FF:000001">
    <property type="entry name" value="Transforming acidic coiled-coil-containing protein 1 isoform 2"/>
    <property type="match status" value="1"/>
</dbReference>
<keyword evidence="4" id="KW-0597">Phosphoprotein</keyword>
<evidence type="ECO:0000256" key="3">
    <source>
        <dbReference type="ARBA" id="ARBA00022490"/>
    </source>
</evidence>
<dbReference type="PANTHER" id="PTHR13924:SF12">
    <property type="entry name" value="TRANSFORMING ACIDIC COILED-COIL-CONTAINING PROTEIN 1"/>
    <property type="match status" value="1"/>
</dbReference>
<feature type="region of interest" description="Disordered" evidence="8">
    <location>
        <begin position="280"/>
        <end position="369"/>
    </location>
</feature>
<dbReference type="AlphaFoldDB" id="A0A3B3S0T4"/>
<reference evidence="10" key="2">
    <citation type="submission" date="2025-09" db="UniProtKB">
        <authorList>
            <consortium name="Ensembl"/>
        </authorList>
    </citation>
    <scope>IDENTIFICATION</scope>
</reference>
<feature type="compositionally biased region" description="Basic and acidic residues" evidence="8">
    <location>
        <begin position="33"/>
        <end position="52"/>
    </location>
</feature>
<dbReference type="PANTHER" id="PTHR13924">
    <property type="entry name" value="TRANSFORMING ACIDIC COILED-COIL CONTAINING PROTEIN 1/2"/>
    <property type="match status" value="1"/>
</dbReference>
<feature type="domain" description="Transforming acidic coiled-coil-containing protein C-terminal" evidence="9">
    <location>
        <begin position="564"/>
        <end position="763"/>
    </location>
</feature>
<feature type="coiled-coil region" evidence="7">
    <location>
        <begin position="681"/>
        <end position="765"/>
    </location>
</feature>
<organism evidence="10 11">
    <name type="scientific">Paramormyrops kingsleyae</name>
    <dbReference type="NCBI Taxonomy" id="1676925"/>
    <lineage>
        <taxon>Eukaryota</taxon>
        <taxon>Metazoa</taxon>
        <taxon>Chordata</taxon>
        <taxon>Craniata</taxon>
        <taxon>Vertebrata</taxon>
        <taxon>Euteleostomi</taxon>
        <taxon>Actinopterygii</taxon>
        <taxon>Neopterygii</taxon>
        <taxon>Teleostei</taxon>
        <taxon>Osteoglossocephala</taxon>
        <taxon>Osteoglossomorpha</taxon>
        <taxon>Osteoglossiformes</taxon>
        <taxon>Mormyridae</taxon>
        <taxon>Paramormyrops</taxon>
    </lineage>
</organism>
<evidence type="ECO:0000256" key="4">
    <source>
        <dbReference type="ARBA" id="ARBA00022553"/>
    </source>
</evidence>
<comment type="subcellular location">
    <subcellularLocation>
        <location evidence="1">Cytoplasm</location>
        <location evidence="1">Cytoskeleton</location>
    </subcellularLocation>
</comment>
<feature type="region of interest" description="Disordered" evidence="8">
    <location>
        <begin position="395"/>
        <end position="431"/>
    </location>
</feature>
<dbReference type="GO" id="GO:0021987">
    <property type="term" value="P:cerebral cortex development"/>
    <property type="evidence" value="ECO:0007669"/>
    <property type="project" value="TreeGrafter"/>
</dbReference>
<proteinExistence type="inferred from homology"/>
<comment type="similarity">
    <text evidence="2">Belongs to the TACC family.</text>
</comment>
<dbReference type="GO" id="GO:0007052">
    <property type="term" value="P:mitotic spindle organization"/>
    <property type="evidence" value="ECO:0007669"/>
    <property type="project" value="InterPro"/>
</dbReference>
<dbReference type="GO" id="GO:0007097">
    <property type="term" value="P:nuclear migration"/>
    <property type="evidence" value="ECO:0007669"/>
    <property type="project" value="TreeGrafter"/>
</dbReference>
<feature type="region of interest" description="Disordered" evidence="8">
    <location>
        <begin position="145"/>
        <end position="213"/>
    </location>
</feature>
<dbReference type="STRING" id="1676925.ENSPKIP00000024337"/>
<sequence>MSWLSPVQWAKWTWSAVRGGGEGEEEEEEEEEGRQGAEGEPKEEVFFGDEKSPGGSSDSEGHFETPEAESPVHSGGNSTAELEDQASGSPDIQENVQQVTSDSVVLPNPSVNEISNDELSLIPPSGLMGDAVGEGEAVEMLSNMEGDQNAPTGMETTSSPTSELKPPSSPVEVGDKQLCNGHTEVKSSSVSKARPPSLKIPCTLNGPSQGDVEDEIPISKSNYNFDPDLYNDSINPFTSGGSKVRNSPPPCSVNTGETEVAGDLPLDAKPVAMEFGVEDNGEIGVAKKPIAQRKLGKKASSKVTTKRQKPKPVPAPESAPEPTAPTSLDEVPIPKTSYNPDPSQWDDPNFNPFGGNSRTSSSPVLAKGSYNFDSKNFDDSVDPFKPSKNLAVVAPTSMTKRPDNELESRKVELPLEEDVKGTQSPKKNKGRMITTTEQVRFLCFLLGACKVKKYDNQALVLDICGEEDEPVVPQNPGTVHCVGHATDEEKLASTTTGQKAGKASEERTVTEEAVEEPQVGALEDLESKGSCHPYEEPCKTPSPKLADSEDPGKGSPVLDSICISEADKAAVLALIREEIITKEIEANEWKRKYEESRQEVMEMRKIVAEYEKTIAQMIEDEQRCNSGSRRSIQQLTAERDQAVADLNSVERSLSDLFRRYENMKTVLEGFKKNEEVLKKCAQEYLARVKQEEQRYQTLKIHAEEKLEKANDEIAQVRGKANSEGVALHASLRKEQMKVESLERALHQKNQEIEELTKICDELIAKLGKVD</sequence>
<feature type="compositionally biased region" description="Basic and acidic residues" evidence="8">
    <location>
        <begin position="525"/>
        <end position="538"/>
    </location>
</feature>
<evidence type="ECO:0000256" key="2">
    <source>
        <dbReference type="ARBA" id="ARBA00009423"/>
    </source>
</evidence>
<evidence type="ECO:0000313" key="11">
    <source>
        <dbReference type="Proteomes" id="UP000261540"/>
    </source>
</evidence>
<dbReference type="Proteomes" id="UP000261540">
    <property type="component" value="Unplaced"/>
</dbReference>
<protein>
    <submittedName>
        <fullName evidence="10">Transforming acidic coiled-coil containing protein 1</fullName>
    </submittedName>
</protein>
<dbReference type="Gene3D" id="1.20.5.1700">
    <property type="match status" value="1"/>
</dbReference>
<evidence type="ECO:0000256" key="1">
    <source>
        <dbReference type="ARBA" id="ARBA00004245"/>
    </source>
</evidence>
<feature type="compositionally biased region" description="Acidic residues" evidence="8">
    <location>
        <begin position="22"/>
        <end position="32"/>
    </location>
</feature>
<feature type="compositionally biased region" description="Polar residues" evidence="8">
    <location>
        <begin position="234"/>
        <end position="245"/>
    </location>
</feature>
<name>A0A3B3S0T4_9TELE</name>
<feature type="coiled-coil region" evidence="7">
    <location>
        <begin position="579"/>
        <end position="652"/>
    </location>
</feature>
<dbReference type="Ensembl" id="ENSPKIT00000005043.1">
    <property type="protein sequence ID" value="ENSPKIP00000024337.1"/>
    <property type="gene ID" value="ENSPKIG00000007617.1"/>
</dbReference>
<evidence type="ECO:0000256" key="8">
    <source>
        <dbReference type="SAM" id="MobiDB-lite"/>
    </source>
</evidence>
<keyword evidence="11" id="KW-1185">Reference proteome</keyword>
<keyword evidence="3" id="KW-0963">Cytoplasm</keyword>
<dbReference type="Pfam" id="PF05010">
    <property type="entry name" value="TACC_C"/>
    <property type="match status" value="1"/>
</dbReference>
<feature type="compositionally biased region" description="Basic residues" evidence="8">
    <location>
        <begin position="290"/>
        <end position="310"/>
    </location>
</feature>
<feature type="compositionally biased region" description="Basic and acidic residues" evidence="8">
    <location>
        <begin position="400"/>
        <end position="420"/>
    </location>
</feature>
<feature type="region of interest" description="Disordered" evidence="8">
    <location>
        <begin position="14"/>
        <end position="131"/>
    </location>
</feature>
<dbReference type="OrthoDB" id="10255048at2759"/>
<evidence type="ECO:0000259" key="9">
    <source>
        <dbReference type="Pfam" id="PF05010"/>
    </source>
</evidence>
<evidence type="ECO:0000256" key="5">
    <source>
        <dbReference type="ARBA" id="ARBA00023054"/>
    </source>
</evidence>